<dbReference type="InterPro" id="IPR047797">
    <property type="entry name" value="ISNCY_transpos"/>
</dbReference>
<feature type="region of interest" description="Disordered" evidence="1">
    <location>
        <begin position="400"/>
        <end position="428"/>
    </location>
</feature>
<dbReference type="NCBIfam" id="NF033594">
    <property type="entry name" value="transpos_ISNCY_2"/>
    <property type="match status" value="1"/>
</dbReference>
<dbReference type="InterPro" id="IPR012337">
    <property type="entry name" value="RNaseH-like_sf"/>
</dbReference>
<reference evidence="3" key="1">
    <citation type="submission" date="2009-10" db="EMBL/GenBank/DDBJ databases">
        <title>Diversity of trophic interactions inside an arsenic-rich microbial ecosystem.</title>
        <authorList>
            <person name="Bertin P.N."/>
            <person name="Heinrich-Salmeron A."/>
            <person name="Pelletier E."/>
            <person name="Goulhen-Chollet F."/>
            <person name="Arsene-Ploetze F."/>
            <person name="Gallien S."/>
            <person name="Calteau A."/>
            <person name="Vallenet D."/>
            <person name="Casiot C."/>
            <person name="Chane-Woon-Ming B."/>
            <person name="Giloteaux L."/>
            <person name="Barakat M."/>
            <person name="Bonnefoy V."/>
            <person name="Bruneel O."/>
            <person name="Chandler M."/>
            <person name="Cleiss J."/>
            <person name="Duran R."/>
            <person name="Elbaz-Poulichet F."/>
            <person name="Fonknechten N."/>
            <person name="Lauga B."/>
            <person name="Mornico D."/>
            <person name="Ortet P."/>
            <person name="Schaeffer C."/>
            <person name="Siguier P."/>
            <person name="Alexander Thil Smith A."/>
            <person name="Van Dorsselaer A."/>
            <person name="Weissenbach J."/>
            <person name="Medigue C."/>
            <person name="Le Paslier D."/>
        </authorList>
    </citation>
    <scope>NUCLEOTIDE SEQUENCE</scope>
</reference>
<dbReference type="EMBL" id="CABR01000145">
    <property type="protein sequence ID" value="CBI11472.1"/>
    <property type="molecule type" value="Genomic_DNA"/>
</dbReference>
<dbReference type="InterPro" id="IPR009057">
    <property type="entry name" value="Homeodomain-like_sf"/>
</dbReference>
<dbReference type="InterPro" id="IPR036397">
    <property type="entry name" value="RNaseH_sf"/>
</dbReference>
<dbReference type="PANTHER" id="PTHR35004">
    <property type="entry name" value="TRANSPOSASE RV3428C-RELATED"/>
    <property type="match status" value="1"/>
</dbReference>
<gene>
    <name evidence="3" type="ORF">CARN7_2302</name>
</gene>
<dbReference type="GO" id="GO:0003676">
    <property type="term" value="F:nucleic acid binding"/>
    <property type="evidence" value="ECO:0007669"/>
    <property type="project" value="InterPro"/>
</dbReference>
<evidence type="ECO:0000313" key="3">
    <source>
        <dbReference type="EMBL" id="CBI11472.1"/>
    </source>
</evidence>
<dbReference type="PANTHER" id="PTHR35004:SF7">
    <property type="entry name" value="INTEGRASE PROTEIN"/>
    <property type="match status" value="1"/>
</dbReference>
<comment type="caution">
    <text evidence="3">The sequence shown here is derived from an EMBL/GenBank/DDBJ whole genome shotgun (WGS) entry which is preliminary data.</text>
</comment>
<dbReference type="SUPFAM" id="SSF53098">
    <property type="entry name" value="Ribonuclease H-like"/>
    <property type="match status" value="1"/>
</dbReference>
<evidence type="ECO:0000256" key="1">
    <source>
        <dbReference type="SAM" id="MobiDB-lite"/>
    </source>
</evidence>
<dbReference type="AlphaFoldDB" id="E6QW49"/>
<name>E6QW49_9ZZZZ</name>
<organism evidence="3">
    <name type="scientific">mine drainage metagenome</name>
    <dbReference type="NCBI Taxonomy" id="410659"/>
    <lineage>
        <taxon>unclassified sequences</taxon>
        <taxon>metagenomes</taxon>
        <taxon>ecological metagenomes</taxon>
    </lineage>
</organism>
<accession>E6QW49</accession>
<proteinExistence type="predicted"/>
<dbReference type="Gene3D" id="3.30.420.10">
    <property type="entry name" value="Ribonuclease H-like superfamily/Ribonuclease H"/>
    <property type="match status" value="1"/>
</dbReference>
<dbReference type="SUPFAM" id="SSF46689">
    <property type="entry name" value="Homeodomain-like"/>
    <property type="match status" value="1"/>
</dbReference>
<evidence type="ECO:0000259" key="2">
    <source>
        <dbReference type="PROSITE" id="PS50994"/>
    </source>
</evidence>
<feature type="compositionally biased region" description="Basic and acidic residues" evidence="1">
    <location>
        <begin position="419"/>
        <end position="428"/>
    </location>
</feature>
<dbReference type="Pfam" id="PF13384">
    <property type="entry name" value="HTH_23"/>
    <property type="match status" value="1"/>
</dbReference>
<dbReference type="GO" id="GO:0015074">
    <property type="term" value="P:DNA integration"/>
    <property type="evidence" value="ECO:0007669"/>
    <property type="project" value="InterPro"/>
</dbReference>
<sequence>MSHKEVKRAQVLELLKEDKISQQEAARRLDVSTRQVRRLTRRYQAAGLAGLVSKKRGSASNRRLDNVTCATAIGLIGTHYRDFGPTLACEKLAERHNLHLSVESTRQMMIKAGYWRTKKGSTACAHPMRERRARFGEMIQIDGSPHDWFEGRGDYCTLLVFIDDATGELTQLRFAPTETTLGYMHVLHDHILMHGVPAALYSDKHSIFRINTKEVDPEAETQFSRAARELGIECIHAHSPQAKGRVERANQTLQDRLIKEMRLAGINDMDSANAWLPDYIADHNRRFAVEPKDASDAHLAYPGTSANLVRILSVQTKRTLSKNLSCQYENQLMQVKTTGAGLGLRGAQVTVHEHFDGSYELLWRKRKLTYSVMDKPVRQAKVADGKSVNARVDKAMARRNTGHKPAVNHPWRKMSVGKSAHDGQRAAS</sequence>
<dbReference type="PROSITE" id="PS50994">
    <property type="entry name" value="INTEGRASE"/>
    <property type="match status" value="1"/>
</dbReference>
<protein>
    <submittedName>
        <fullName evidence="3">Transposase of ISCARN112, ISNCY family IS1202 group</fullName>
    </submittedName>
</protein>
<dbReference type="InterPro" id="IPR001584">
    <property type="entry name" value="Integrase_cat-core"/>
</dbReference>
<feature type="domain" description="Integrase catalytic" evidence="2">
    <location>
        <begin position="123"/>
        <end position="306"/>
    </location>
</feature>